<name>A0A292PMN4_9PEZI</name>
<evidence type="ECO:0000256" key="3">
    <source>
        <dbReference type="SAM" id="MobiDB-lite"/>
    </source>
</evidence>
<dbReference type="PROSITE" id="PS51021">
    <property type="entry name" value="BAR"/>
    <property type="match status" value="1"/>
</dbReference>
<dbReference type="GO" id="GO:0030479">
    <property type="term" value="C:actin cortical patch"/>
    <property type="evidence" value="ECO:0007669"/>
    <property type="project" value="TreeGrafter"/>
</dbReference>
<dbReference type="Pfam" id="PF07653">
    <property type="entry name" value="SH3_2"/>
    <property type="match status" value="1"/>
</dbReference>
<dbReference type="GO" id="GO:0006897">
    <property type="term" value="P:endocytosis"/>
    <property type="evidence" value="ECO:0007669"/>
    <property type="project" value="InterPro"/>
</dbReference>
<dbReference type="GO" id="GO:0051666">
    <property type="term" value="P:actin cortical patch localization"/>
    <property type="evidence" value="ECO:0007669"/>
    <property type="project" value="InterPro"/>
</dbReference>
<dbReference type="PRINTS" id="PR00452">
    <property type="entry name" value="SH3DOMAIN"/>
</dbReference>
<dbReference type="SMART" id="SM00326">
    <property type="entry name" value="SH3"/>
    <property type="match status" value="1"/>
</dbReference>
<dbReference type="InterPro" id="IPR004148">
    <property type="entry name" value="BAR_dom"/>
</dbReference>
<gene>
    <name evidence="6" type="ORF">GSTUAT00007520001</name>
</gene>
<dbReference type="EMBL" id="LN891134">
    <property type="protein sequence ID" value="CUS08374.1"/>
    <property type="molecule type" value="Genomic_DNA"/>
</dbReference>
<dbReference type="Gene3D" id="1.20.1270.60">
    <property type="entry name" value="Arfaptin homology (AH) domain/BAR domain"/>
    <property type="match status" value="1"/>
</dbReference>
<feature type="compositionally biased region" description="Pro residues" evidence="3">
    <location>
        <begin position="420"/>
        <end position="430"/>
    </location>
</feature>
<dbReference type="GO" id="GO:0043332">
    <property type="term" value="C:mating projection tip"/>
    <property type="evidence" value="ECO:0007669"/>
    <property type="project" value="TreeGrafter"/>
</dbReference>
<feature type="compositionally biased region" description="Basic residues" evidence="3">
    <location>
        <begin position="550"/>
        <end position="565"/>
    </location>
</feature>
<feature type="region of interest" description="Disordered" evidence="3">
    <location>
        <begin position="289"/>
        <end position="499"/>
    </location>
</feature>
<proteinExistence type="predicted"/>
<evidence type="ECO:0000313" key="6">
    <source>
        <dbReference type="EMBL" id="CUS08374.1"/>
    </source>
</evidence>
<keyword evidence="1 2" id="KW-0728">SH3 domain</keyword>
<evidence type="ECO:0000259" key="5">
    <source>
        <dbReference type="PROSITE" id="PS51021"/>
    </source>
</evidence>
<dbReference type="InterPro" id="IPR001452">
    <property type="entry name" value="SH3_domain"/>
</dbReference>
<feature type="compositionally biased region" description="Polar residues" evidence="3">
    <location>
        <begin position="452"/>
        <end position="473"/>
    </location>
</feature>
<accession>A0A292PMN4</accession>
<dbReference type="Pfam" id="PF03114">
    <property type="entry name" value="BAR"/>
    <property type="match status" value="1"/>
</dbReference>
<dbReference type="GO" id="GO:0008289">
    <property type="term" value="F:lipid binding"/>
    <property type="evidence" value="ECO:0007669"/>
    <property type="project" value="TreeGrafter"/>
</dbReference>
<feature type="domain" description="SH3" evidence="4">
    <location>
        <begin position="567"/>
        <end position="653"/>
    </location>
</feature>
<dbReference type="Proteomes" id="UP001412239">
    <property type="component" value="Unassembled WGS sequence"/>
</dbReference>
<dbReference type="GO" id="GO:0031097">
    <property type="term" value="C:medial cortex"/>
    <property type="evidence" value="ECO:0007669"/>
    <property type="project" value="TreeGrafter"/>
</dbReference>
<dbReference type="GO" id="GO:0097320">
    <property type="term" value="P:plasma membrane tubulation"/>
    <property type="evidence" value="ECO:0007669"/>
    <property type="project" value="TreeGrafter"/>
</dbReference>
<feature type="region of interest" description="Disordered" evidence="3">
    <location>
        <begin position="512"/>
        <end position="566"/>
    </location>
</feature>
<feature type="domain" description="BAR" evidence="5">
    <location>
        <begin position="7"/>
        <end position="240"/>
    </location>
</feature>
<dbReference type="PANTHER" id="PTHR47174:SF2">
    <property type="entry name" value="SH3 DOMAIN SIGNALLING PROTEIN (AFU_ORTHOLOGUE AFUA_5G07670)"/>
    <property type="match status" value="1"/>
</dbReference>
<dbReference type="InterPro" id="IPR046982">
    <property type="entry name" value="BIN3/RVS161-like"/>
</dbReference>
<evidence type="ECO:0008006" key="8">
    <source>
        <dbReference type="Google" id="ProtNLM"/>
    </source>
</evidence>
<feature type="compositionally biased region" description="Polar residues" evidence="3">
    <location>
        <begin position="515"/>
        <end position="547"/>
    </location>
</feature>
<dbReference type="SUPFAM" id="SSF103657">
    <property type="entry name" value="BAR/IMD domain-like"/>
    <property type="match status" value="1"/>
</dbReference>
<dbReference type="PANTHER" id="PTHR47174">
    <property type="entry name" value="BRIDGING INTEGRATOR 3"/>
    <property type="match status" value="1"/>
</dbReference>
<organism evidence="6 7">
    <name type="scientific">Tuber aestivum</name>
    <name type="common">summer truffle</name>
    <dbReference type="NCBI Taxonomy" id="59557"/>
    <lineage>
        <taxon>Eukaryota</taxon>
        <taxon>Fungi</taxon>
        <taxon>Dikarya</taxon>
        <taxon>Ascomycota</taxon>
        <taxon>Pezizomycotina</taxon>
        <taxon>Pezizomycetes</taxon>
        <taxon>Pezizales</taxon>
        <taxon>Tuberaceae</taxon>
        <taxon>Tuber</taxon>
    </lineage>
</organism>
<keyword evidence="7" id="KW-1185">Reference proteome</keyword>
<reference evidence="6" key="1">
    <citation type="submission" date="2015-10" db="EMBL/GenBank/DDBJ databases">
        <authorList>
            <person name="Regsiter A."/>
            <person name="william w."/>
        </authorList>
    </citation>
    <scope>NUCLEOTIDE SEQUENCE</scope>
    <source>
        <strain evidence="6">Montdore</strain>
    </source>
</reference>
<evidence type="ECO:0000259" key="4">
    <source>
        <dbReference type="PROSITE" id="PS50002"/>
    </source>
</evidence>
<sequence length="653" mass="71727">MTTTIHRQIGKLGKRSADEATVAMLIKEVNDAEVLLGKLIEHTKAWRDSWSEIFVNQTILTDSFHDIYKTIPLPQDYNIQVAETPVPVLRKVARLHAAQNDLKADMTEETERVDRMLVERLSEAKAALKPIKKAIDKRENKKLDFERFTKTVENQRGKKNKSDRDYSVLSKAELDLERAQNAYENADNHLKDWVPEVMAKITEFLPCIVESIVQTQYTLLSNTYSAVYEYANEFNFTDPDGEVVIAEWEDLFIPVQQQVESEISFIARGKAITMPMSQLAQEKSYIPSIPRIGRGKKPPPPPPPAGAPAAAAPEEKSRFGKMVPSRFSREKEEPAPSPPTPRSSKPSINSARNFSSNHERQESPPRLSSRPTIGGARAFSGGHDGGMSPPPPVSRARPTIGGIKSRVSNANVSASRDESPPPPLPGPRPGQPGSRQNSAGEVQQHDFRSVIKSRSATPLASIAQNSLAPSQRSDLVRIRSAGSGDGRPPEERLLGAVSPSAIRAAERSLSMGASDYQNSRPAVSRSPTAASILSSKTTVSDAGSLSSIAGKKKPPPPPPPKKKGLGKGETWVRALFPFEGQDNGDLVFNEGDKIKVLKKTESTDGTAYLFIFPSRVFRLEDPTNILSIIDWWEGEVHGRKGQFPANYTEIIAS</sequence>
<dbReference type="InterPro" id="IPR027267">
    <property type="entry name" value="AH/BAR_dom_sf"/>
</dbReference>
<evidence type="ECO:0000256" key="1">
    <source>
        <dbReference type="ARBA" id="ARBA00022443"/>
    </source>
</evidence>
<dbReference type="GO" id="GO:1990528">
    <property type="term" value="C:Rvs161p-Rvs167p complex"/>
    <property type="evidence" value="ECO:0007669"/>
    <property type="project" value="TreeGrafter"/>
</dbReference>
<evidence type="ECO:0000256" key="2">
    <source>
        <dbReference type="PROSITE-ProRule" id="PRU00192"/>
    </source>
</evidence>
<protein>
    <recommendedName>
        <fullName evidence="8">SH3 domain-containing protein</fullName>
    </recommendedName>
</protein>
<evidence type="ECO:0000313" key="7">
    <source>
        <dbReference type="Proteomes" id="UP001412239"/>
    </source>
</evidence>
<dbReference type="PROSITE" id="PS50002">
    <property type="entry name" value="SH3"/>
    <property type="match status" value="1"/>
</dbReference>
<dbReference type="InterPro" id="IPR036028">
    <property type="entry name" value="SH3-like_dom_sf"/>
</dbReference>
<dbReference type="SUPFAM" id="SSF50044">
    <property type="entry name" value="SH3-domain"/>
    <property type="match status" value="1"/>
</dbReference>
<dbReference type="AlphaFoldDB" id="A0A292PMN4"/>
<dbReference type="Gene3D" id="2.30.30.40">
    <property type="entry name" value="SH3 Domains"/>
    <property type="match status" value="1"/>
</dbReference>